<organism evidence="2">
    <name type="scientific">hydrothermal vent metagenome</name>
    <dbReference type="NCBI Taxonomy" id="652676"/>
    <lineage>
        <taxon>unclassified sequences</taxon>
        <taxon>metagenomes</taxon>
        <taxon>ecological metagenomes</taxon>
    </lineage>
</organism>
<dbReference type="SUPFAM" id="SSF48452">
    <property type="entry name" value="TPR-like"/>
    <property type="match status" value="1"/>
</dbReference>
<dbReference type="InterPro" id="IPR011990">
    <property type="entry name" value="TPR-like_helical_dom_sf"/>
</dbReference>
<dbReference type="AlphaFoldDB" id="A0A3B0XG17"/>
<evidence type="ECO:0000256" key="1">
    <source>
        <dbReference type="SAM" id="MobiDB-lite"/>
    </source>
</evidence>
<name>A0A3B0XG17_9ZZZZ</name>
<reference evidence="2" key="1">
    <citation type="submission" date="2018-06" db="EMBL/GenBank/DDBJ databases">
        <authorList>
            <person name="Zhirakovskaya E."/>
        </authorList>
    </citation>
    <scope>NUCLEOTIDE SEQUENCE</scope>
</reference>
<proteinExistence type="predicted"/>
<feature type="region of interest" description="Disordered" evidence="1">
    <location>
        <begin position="485"/>
        <end position="507"/>
    </location>
</feature>
<evidence type="ECO:0000313" key="2">
    <source>
        <dbReference type="EMBL" id="VAW67248.1"/>
    </source>
</evidence>
<feature type="compositionally biased region" description="Acidic residues" evidence="1">
    <location>
        <begin position="485"/>
        <end position="494"/>
    </location>
</feature>
<dbReference type="EMBL" id="UOFI01000093">
    <property type="protein sequence ID" value="VAW67248.1"/>
    <property type="molecule type" value="Genomic_DNA"/>
</dbReference>
<accession>A0A3B0XG17</accession>
<sequence length="658" mass="74680">MKQFKILLLLFAFSSYGVTGETSSGDNLLVNKKTEKRNTHFKNIDELVMLRAPGLAYSYLQREQPEYNAKKPAEWLYWEQKRIALLKYMRKWTSIEQRVTRHKEQFLNAKVATRDRNWFLSERLYALVELKQYELALSDTRKLLWGASSLVKSSTLATWRRIIIQIYLRQGMIRDAQVAMRRYQQDYGLLNNEDGVAWLQLQAELLIQLKLYDEAIDKLKKINSSESQTLILLAKLKANKIAPLDALDSAQLVLVSIEDDKARAELFQYVALVASVAAGDIDQSIFLLESLLSSRKINLSDSVLQIGGVKVDADTLWDLYLKKGNAIANQKGLLSGDDESWYGLASNLYQSETVTAKALFAVLSLKSKQLHHRELSMMQLVSLIETNDQSLQLVNRLFTESEKLQNISTVPPQVRYVLVDYSLSQGNVEAAAALMADLKPPQGQPGFDWNLRRARVLILSGAFVRGADVLRDMLKAGVFESAETADDAQDDTEDGAQAAVSSVSTEDNTSEVAAAKKMMPGDITSQQADKFLQVVFDLQAVGKYRASLDLFNQLQNLTDDVRLQRELTFWKAESYYALEQYSMAAYLFLKSAVSPENTYDPWYHTATFRAAESLLDAGLYEDARQRFLHLLSITQNVARKAVIRQRLQKIQLQQQMKQ</sequence>
<gene>
    <name evidence="2" type="ORF">MNBD_GAMMA09-3081</name>
</gene>
<dbReference type="Gene3D" id="1.25.40.10">
    <property type="entry name" value="Tetratricopeptide repeat domain"/>
    <property type="match status" value="1"/>
</dbReference>
<protein>
    <submittedName>
        <fullName evidence="2">Uncharacterized protein</fullName>
    </submittedName>
</protein>